<sequence length="64" mass="7263">MDRALSLPLISSLASFSLIAMAMHMHSVWQQRQRLAALDDARLDDLGISAKQAHREASRPLWDY</sequence>
<comment type="caution">
    <text evidence="2">The sequence shown here is derived from an EMBL/GenBank/DDBJ whole genome shotgun (WGS) entry which is preliminary data.</text>
</comment>
<accession>A0A840WWK5</accession>
<dbReference type="InterPro" id="IPR009506">
    <property type="entry name" value="YjiS-like"/>
</dbReference>
<organism evidence="2 3">
    <name type="scientific">Rubricella aquisinus</name>
    <dbReference type="NCBI Taxonomy" id="2028108"/>
    <lineage>
        <taxon>Bacteria</taxon>
        <taxon>Pseudomonadati</taxon>
        <taxon>Pseudomonadota</taxon>
        <taxon>Alphaproteobacteria</taxon>
        <taxon>Rhodobacterales</taxon>
        <taxon>Paracoccaceae</taxon>
        <taxon>Rubricella</taxon>
    </lineage>
</organism>
<dbReference type="Pfam" id="PF06568">
    <property type="entry name" value="YjiS-like"/>
    <property type="match status" value="1"/>
</dbReference>
<evidence type="ECO:0000313" key="2">
    <source>
        <dbReference type="EMBL" id="MBB5515560.1"/>
    </source>
</evidence>
<dbReference type="Proteomes" id="UP000553766">
    <property type="component" value="Unassembled WGS sequence"/>
</dbReference>
<gene>
    <name evidence="2" type="ORF">FHS89_001572</name>
</gene>
<proteinExistence type="predicted"/>
<name>A0A840WWK5_9RHOB</name>
<evidence type="ECO:0000313" key="3">
    <source>
        <dbReference type="Proteomes" id="UP000553766"/>
    </source>
</evidence>
<dbReference type="EMBL" id="JACIJS010000004">
    <property type="protein sequence ID" value="MBB5515560.1"/>
    <property type="molecule type" value="Genomic_DNA"/>
</dbReference>
<reference evidence="2 3" key="1">
    <citation type="submission" date="2020-08" db="EMBL/GenBank/DDBJ databases">
        <title>Genomic Encyclopedia of Type Strains, Phase IV (KMG-IV): sequencing the most valuable type-strain genomes for metagenomic binning, comparative biology and taxonomic classification.</title>
        <authorList>
            <person name="Goeker M."/>
        </authorList>
    </citation>
    <scope>NUCLEOTIDE SEQUENCE [LARGE SCALE GENOMIC DNA]</scope>
    <source>
        <strain evidence="2 3">DSM 103377</strain>
    </source>
</reference>
<feature type="domain" description="YjiS-like" evidence="1">
    <location>
        <begin position="29"/>
        <end position="53"/>
    </location>
</feature>
<evidence type="ECO:0000259" key="1">
    <source>
        <dbReference type="Pfam" id="PF06568"/>
    </source>
</evidence>
<dbReference type="RefSeq" id="WP_184010319.1">
    <property type="nucleotide sequence ID" value="NZ_JACIJS010000004.1"/>
</dbReference>
<protein>
    <submittedName>
        <fullName evidence="2">Uncharacterized protein YjiS (DUF1127 family)</fullName>
    </submittedName>
</protein>
<keyword evidence="3" id="KW-1185">Reference proteome</keyword>
<dbReference type="AlphaFoldDB" id="A0A840WWK5"/>